<evidence type="ECO:0000256" key="1">
    <source>
        <dbReference type="ARBA" id="ARBA00022737"/>
    </source>
</evidence>
<dbReference type="Pfam" id="PF24883">
    <property type="entry name" value="NPHP3_N"/>
    <property type="match status" value="1"/>
</dbReference>
<dbReference type="Proteomes" id="UP000775872">
    <property type="component" value="Unassembled WGS sequence"/>
</dbReference>
<organism evidence="5 6">
    <name type="scientific">Clonostachys solani</name>
    <dbReference type="NCBI Taxonomy" id="160281"/>
    <lineage>
        <taxon>Eukaryota</taxon>
        <taxon>Fungi</taxon>
        <taxon>Dikarya</taxon>
        <taxon>Ascomycota</taxon>
        <taxon>Pezizomycotina</taxon>
        <taxon>Sordariomycetes</taxon>
        <taxon>Hypocreomycetidae</taxon>
        <taxon>Hypocreales</taxon>
        <taxon>Bionectriaceae</taxon>
        <taxon>Clonostachys</taxon>
    </lineage>
</organism>
<keyword evidence="3" id="KW-1133">Transmembrane helix</keyword>
<dbReference type="SUPFAM" id="SSF140860">
    <property type="entry name" value="Pseudo ankyrin repeat-like"/>
    <property type="match status" value="1"/>
</dbReference>
<dbReference type="InterPro" id="IPR056884">
    <property type="entry name" value="NPHP3-like_N"/>
</dbReference>
<keyword evidence="1" id="KW-0677">Repeat</keyword>
<evidence type="ECO:0000256" key="3">
    <source>
        <dbReference type="SAM" id="Phobius"/>
    </source>
</evidence>
<feature type="domain" description="Nephrocystin 3-like N-terminal" evidence="4">
    <location>
        <begin position="295"/>
        <end position="464"/>
    </location>
</feature>
<protein>
    <recommendedName>
        <fullName evidence="4">Nephrocystin 3-like N-terminal domain-containing protein</fullName>
    </recommendedName>
</protein>
<accession>A0A9N9Z2P3</accession>
<dbReference type="PANTHER" id="PTHR10039:SF16">
    <property type="entry name" value="GPI INOSITOL-DEACYLASE"/>
    <property type="match status" value="1"/>
</dbReference>
<keyword evidence="3" id="KW-0472">Membrane</keyword>
<dbReference type="SMART" id="SM00248">
    <property type="entry name" value="ANK"/>
    <property type="match status" value="8"/>
</dbReference>
<proteinExistence type="predicted"/>
<dbReference type="SUPFAM" id="SSF52540">
    <property type="entry name" value="P-loop containing nucleoside triphosphate hydrolases"/>
    <property type="match status" value="1"/>
</dbReference>
<dbReference type="PROSITE" id="PS50088">
    <property type="entry name" value="ANK_REPEAT"/>
    <property type="match status" value="2"/>
</dbReference>
<dbReference type="EMBL" id="CABFOC020000031">
    <property type="protein sequence ID" value="CAH0047818.1"/>
    <property type="molecule type" value="Genomic_DNA"/>
</dbReference>
<keyword evidence="6" id="KW-1185">Reference proteome</keyword>
<dbReference type="InterPro" id="IPR036770">
    <property type="entry name" value="Ankyrin_rpt-contain_sf"/>
</dbReference>
<evidence type="ECO:0000259" key="4">
    <source>
        <dbReference type="Pfam" id="PF24883"/>
    </source>
</evidence>
<keyword evidence="3" id="KW-0812">Transmembrane</keyword>
<keyword evidence="2" id="KW-0040">ANK repeat</keyword>
<evidence type="ECO:0000313" key="6">
    <source>
        <dbReference type="Proteomes" id="UP000775872"/>
    </source>
</evidence>
<dbReference type="SUPFAM" id="SSF48403">
    <property type="entry name" value="Ankyrin repeat"/>
    <property type="match status" value="1"/>
</dbReference>
<dbReference type="PROSITE" id="PS50297">
    <property type="entry name" value="ANK_REP_REGION"/>
    <property type="match status" value="2"/>
</dbReference>
<dbReference type="PANTHER" id="PTHR10039">
    <property type="entry name" value="AMELOGENIN"/>
    <property type="match status" value="1"/>
</dbReference>
<feature type="repeat" description="ANK" evidence="2">
    <location>
        <begin position="1068"/>
        <end position="1100"/>
    </location>
</feature>
<dbReference type="Pfam" id="PF13637">
    <property type="entry name" value="Ank_4"/>
    <property type="match status" value="1"/>
</dbReference>
<sequence length="1380" mass="154804">MDPAAGSGSRSEFWQLAWARLPPAKVQELQALSKGHNAPASSNQDVDDILELAREQKVACESKEWILKLGSRSLKIRTGLSNIIDWLQKFKEVGDIAVNFDPVHAALPWAAFRLLLQAATTDRDSMEAIITVLELVGRIIQHGRVFEQLHILASENAHDDDEVLDGLKKTVVDLYLAVLKSLVYCCTRLSQSTGRRSLSAFLKPQEAEAIRQKLTKRWNIVEDNARSLRGLRIVQTFAEIKGHLPEVLQTLRDLKDVSKILVKMEENELFRILDNISTIRVGSQHKSVHDRRTKGTGEWLILAPEFQEWETDEYCPITLLYGSPGAGKTFLISRVIDHIKERLEGSESNCGLAYFYCDRNDIERRQPITILSSLVRQLASPIGRIGEVHQYIKELDKKLRSECLKMDLKLCQDTLAQLAASYQCSSIVLDALDECDEETRSQLMGCLSEILSQCRNLKVFVSSRMEYDIKQYFNSQPTITIYATDNEDDIESFIREKLTSDVHWNNLDRELREEAQSTILAKSDGMFQWANLQVQELLRIKHLSNKAIRECLRTLPATLDETYGRIWEKINKQNPSDRKIGRRAIKWALSINLADDTRSAFLEALRVDDETESLYDIDETPPVRAIEGACYNLLVHEPVVRRWRFCHLSAAEYMESTIMSELQPHRDAAIACLKHRLDGVDSRSRPSFILDTDDFPSYSRRNWHYHVKHYHDSSATKHPQLEHLIERFLGSATQSGRMYSIWAHETGLPDLQPSSSPLFGIVKFGLCRVLKDWYDHDSSIDLDVQNEDGHSLIGLAARECHFDLCRFLVAKGVNIEAGTRSPLSLVCSYSSLIRSSPPNGVKRRRLARPEETDETVKDMATFLIDNGADVNARDRGGWTPLDLAFIELNEDVIPMLVKHNAEIGHFTNSLINAARLVNPDWVRYCLDSGAAIHDHEIWDNPLFYAIVDKAKPMKLLLEAGLDANYIPRGEDTLLNRAASSGNLELISVLIKAGANPNLKGVKKGPIYKATTVRFFRGSELIKKLLHIGAAINPPEGISPLVGASSWGDALSRSKLLLDLGADPNHIRHFASPLVWAAISGEKALFQLLLRAGADLNSKDGFENALLIASRCPENSARQRLLDAGADPTLTFDQGPGSALAFAAFIGNIEACSFLLNQELGVDVNAKLNGWFENVLLAAITPAHNRGLRVRKTKKTTSKIVSLLFQAGANILIPIYKTLPLSLPAINVRSREYFVSSARATFGFSRHWLSIVWDIGSSPRPHPALSVALRRYKLPSSIPPSASILIKFTSISAPLYIEYAGIFIFSNASTCFIFDKTKSKFVHFGETPITAQIAAFEGTGKSCESLFPLISFMKPLLNQIIGLAVFIGFVLYFRYTLLRSE</sequence>
<gene>
    <name evidence="5" type="ORF">CSOL1703_00013840</name>
</gene>
<dbReference type="Gene3D" id="1.25.40.20">
    <property type="entry name" value="Ankyrin repeat-containing domain"/>
    <property type="match status" value="3"/>
</dbReference>
<evidence type="ECO:0000313" key="5">
    <source>
        <dbReference type="EMBL" id="CAH0047818.1"/>
    </source>
</evidence>
<reference evidence="5" key="1">
    <citation type="submission" date="2021-10" db="EMBL/GenBank/DDBJ databases">
        <authorList>
            <person name="Piombo E."/>
        </authorList>
    </citation>
    <scope>NUCLEOTIDE SEQUENCE</scope>
</reference>
<feature type="transmembrane region" description="Helical" evidence="3">
    <location>
        <begin position="1355"/>
        <end position="1374"/>
    </location>
</feature>
<evidence type="ECO:0000256" key="2">
    <source>
        <dbReference type="PROSITE-ProRule" id="PRU00023"/>
    </source>
</evidence>
<comment type="caution">
    <text evidence="5">The sequence shown here is derived from an EMBL/GenBank/DDBJ whole genome shotgun (WGS) entry which is preliminary data.</text>
</comment>
<dbReference type="InterPro" id="IPR027417">
    <property type="entry name" value="P-loop_NTPase"/>
</dbReference>
<name>A0A9N9Z2P3_9HYPO</name>
<dbReference type="InterPro" id="IPR002110">
    <property type="entry name" value="Ankyrin_rpt"/>
</dbReference>
<dbReference type="Gene3D" id="3.40.50.300">
    <property type="entry name" value="P-loop containing nucleotide triphosphate hydrolases"/>
    <property type="match status" value="1"/>
</dbReference>
<dbReference type="OrthoDB" id="7464126at2759"/>
<feature type="repeat" description="ANK" evidence="2">
    <location>
        <begin position="969"/>
        <end position="1001"/>
    </location>
</feature>
<dbReference type="Pfam" id="PF00023">
    <property type="entry name" value="Ank"/>
    <property type="match status" value="1"/>
</dbReference>